<dbReference type="PANTHER" id="PTHR10300">
    <property type="entry name" value="CALCIPRESSIN"/>
    <property type="match status" value="1"/>
</dbReference>
<dbReference type="Gene3D" id="3.30.70.330">
    <property type="match status" value="1"/>
</dbReference>
<keyword evidence="6" id="KW-0812">Transmembrane</keyword>
<dbReference type="Gene3D" id="3.30.1360.180">
    <property type="match status" value="1"/>
</dbReference>
<comment type="similarity">
    <text evidence="1">Belongs to the RCAN family.</text>
</comment>
<dbReference type="InterPro" id="IPR017850">
    <property type="entry name" value="Alkaline_phosphatase_core_sf"/>
</dbReference>
<proteinExistence type="inferred from homology"/>
<evidence type="ECO:0000256" key="6">
    <source>
        <dbReference type="SAM" id="Phobius"/>
    </source>
</evidence>
<dbReference type="Gene3D" id="3.40.720.10">
    <property type="entry name" value="Alkaline Phosphatase, subunit A"/>
    <property type="match status" value="1"/>
</dbReference>
<accession>A0A8C3I9L7</accession>
<dbReference type="InterPro" id="IPR035979">
    <property type="entry name" value="RBD_domain_sf"/>
</dbReference>
<keyword evidence="8" id="KW-1185">Reference proteome</keyword>
<sequence length="331" mass="37499">MPARSMDCDVSTLVACVVDVEIFTNQEVKEKFEGLFRAYDDCVTFQLFKSFRRVRINFSSPKSAARARIELHETQFRGKKLKLYFAQVQTSETDGDKLHLAPPQPAKQFLISPPASPPVGWQPIDDGTPVINYDLLYAVSKLGPGKLDEVYEALVNAHPNMTVYKKEEIPNRLHYKHNSKIQPILAMADKGWEILQNKSDQLLLGNHGYDNILPEMHPIFLAYGPAFRKNTTKEAMSLTDLYPLLCHLLGISSLPNNGSFSNVEDLLLTEVPRDLNPRYYAQESYAYFIGVFLGSILVVVFLLVFIKHITYSHLPSMQVQHTEISQPLLQG</sequence>
<feature type="transmembrane region" description="Helical" evidence="6">
    <location>
        <begin position="285"/>
        <end position="306"/>
    </location>
</feature>
<protein>
    <recommendedName>
        <fullName evidence="2">Calcipressin-2</fullName>
    </recommendedName>
    <alternativeName>
        <fullName evidence="5">Regulator of calcineurin 2</fullName>
    </alternativeName>
</protein>
<keyword evidence="3" id="KW-0597">Phosphoprotein</keyword>
<dbReference type="GO" id="GO:0019722">
    <property type="term" value="P:calcium-mediated signaling"/>
    <property type="evidence" value="ECO:0007669"/>
    <property type="project" value="InterPro"/>
</dbReference>
<dbReference type="Proteomes" id="UP000694380">
    <property type="component" value="Unplaced"/>
</dbReference>
<dbReference type="InterPro" id="IPR012677">
    <property type="entry name" value="Nucleotide-bd_a/b_plait_sf"/>
</dbReference>
<keyword evidence="6" id="KW-0472">Membrane</keyword>
<dbReference type="GO" id="GO:0005737">
    <property type="term" value="C:cytoplasm"/>
    <property type="evidence" value="ECO:0007669"/>
    <property type="project" value="TreeGrafter"/>
</dbReference>
<reference evidence="7" key="1">
    <citation type="submission" date="2025-08" db="UniProtKB">
        <authorList>
            <consortium name="Ensembl"/>
        </authorList>
    </citation>
    <scope>IDENTIFICATION</scope>
</reference>
<dbReference type="SUPFAM" id="SSF53649">
    <property type="entry name" value="Alkaline phosphatase-like"/>
    <property type="match status" value="1"/>
</dbReference>
<dbReference type="Ensembl" id="ENSCPBT00000036280.1">
    <property type="protein sequence ID" value="ENSCPBP00000030818.1"/>
    <property type="gene ID" value="ENSCPBG00000021673.1"/>
</dbReference>
<gene>
    <name evidence="7" type="primary">ENPP5</name>
</gene>
<dbReference type="SUPFAM" id="SSF54928">
    <property type="entry name" value="RNA-binding domain, RBD"/>
    <property type="match status" value="1"/>
</dbReference>
<dbReference type="CDD" id="cd12709">
    <property type="entry name" value="RRM_RCAN2"/>
    <property type="match status" value="1"/>
</dbReference>
<evidence type="ECO:0000256" key="2">
    <source>
        <dbReference type="ARBA" id="ARBA00015789"/>
    </source>
</evidence>
<dbReference type="PANTHER" id="PTHR10300:SF5">
    <property type="entry name" value="CALCIPRESSIN-2"/>
    <property type="match status" value="1"/>
</dbReference>
<dbReference type="GO" id="GO:0008597">
    <property type="term" value="F:calcium-dependent protein serine/threonine phosphatase regulator activity"/>
    <property type="evidence" value="ECO:0007669"/>
    <property type="project" value="TreeGrafter"/>
</dbReference>
<evidence type="ECO:0000313" key="8">
    <source>
        <dbReference type="Proteomes" id="UP000694380"/>
    </source>
</evidence>
<dbReference type="FunFam" id="3.30.70.330:FF:000092">
    <property type="entry name" value="Calcipressin-2 isoform 2"/>
    <property type="match status" value="1"/>
</dbReference>
<evidence type="ECO:0000256" key="1">
    <source>
        <dbReference type="ARBA" id="ARBA00008209"/>
    </source>
</evidence>
<dbReference type="GeneTree" id="ENSGT00940000160562"/>
<comment type="function">
    <text evidence="4">Inhibits calcineurin-dependent transcriptional responses by binding to the catalytic domain of calcineurin A. Could play a role during central nervous system development.</text>
</comment>
<evidence type="ECO:0000313" key="7">
    <source>
        <dbReference type="Ensembl" id="ENSCPBP00000030818.1"/>
    </source>
</evidence>
<dbReference type="Pfam" id="PF04847">
    <property type="entry name" value="Calcipressin"/>
    <property type="match status" value="1"/>
</dbReference>
<dbReference type="GO" id="GO:0005634">
    <property type="term" value="C:nucleus"/>
    <property type="evidence" value="ECO:0007669"/>
    <property type="project" value="TreeGrafter"/>
</dbReference>
<reference evidence="7" key="2">
    <citation type="submission" date="2025-09" db="UniProtKB">
        <authorList>
            <consortium name="Ensembl"/>
        </authorList>
    </citation>
    <scope>IDENTIFICATION</scope>
</reference>
<name>A0A8C3I9L7_CHRPI</name>
<dbReference type="InterPro" id="IPR034919">
    <property type="entry name" value="RCAN2_RRM"/>
</dbReference>
<dbReference type="GO" id="GO:0003676">
    <property type="term" value="F:nucleic acid binding"/>
    <property type="evidence" value="ECO:0007669"/>
    <property type="project" value="InterPro"/>
</dbReference>
<dbReference type="AlphaFoldDB" id="A0A8C3I9L7"/>
<dbReference type="InterPro" id="IPR006931">
    <property type="entry name" value="Calcipressin"/>
</dbReference>
<evidence type="ECO:0000256" key="5">
    <source>
        <dbReference type="ARBA" id="ARBA00029914"/>
    </source>
</evidence>
<evidence type="ECO:0000256" key="4">
    <source>
        <dbReference type="ARBA" id="ARBA00024927"/>
    </source>
</evidence>
<evidence type="ECO:0000256" key="3">
    <source>
        <dbReference type="ARBA" id="ARBA00022553"/>
    </source>
</evidence>
<organism evidence="7 8">
    <name type="scientific">Chrysemys picta bellii</name>
    <name type="common">Western painted turtle</name>
    <name type="synonym">Emys bellii</name>
    <dbReference type="NCBI Taxonomy" id="8478"/>
    <lineage>
        <taxon>Eukaryota</taxon>
        <taxon>Metazoa</taxon>
        <taxon>Chordata</taxon>
        <taxon>Craniata</taxon>
        <taxon>Vertebrata</taxon>
        <taxon>Euteleostomi</taxon>
        <taxon>Archelosauria</taxon>
        <taxon>Testudinata</taxon>
        <taxon>Testudines</taxon>
        <taxon>Cryptodira</taxon>
        <taxon>Durocryptodira</taxon>
        <taxon>Testudinoidea</taxon>
        <taxon>Emydidae</taxon>
        <taxon>Chrysemys</taxon>
    </lineage>
</organism>
<keyword evidence="6" id="KW-1133">Transmembrane helix</keyword>